<keyword evidence="5" id="KW-0053">Apoptosis</keyword>
<dbReference type="InterPro" id="IPR028061">
    <property type="entry name" value="Fis1_TPR_C"/>
</dbReference>
<feature type="transmembrane region" description="Helical" evidence="12">
    <location>
        <begin position="124"/>
        <end position="148"/>
    </location>
</feature>
<evidence type="ECO:0000256" key="11">
    <source>
        <dbReference type="PIRNR" id="PIRNR008835"/>
    </source>
</evidence>
<dbReference type="EMBL" id="JAIWYP010000006">
    <property type="protein sequence ID" value="KAH3804131.1"/>
    <property type="molecule type" value="Genomic_DNA"/>
</dbReference>
<reference evidence="13" key="2">
    <citation type="submission" date="2020-11" db="EMBL/GenBank/DDBJ databases">
        <authorList>
            <person name="McCartney M.A."/>
            <person name="Auch B."/>
            <person name="Kono T."/>
            <person name="Mallez S."/>
            <person name="Becker A."/>
            <person name="Gohl D.M."/>
            <person name="Silverstein K.A.T."/>
            <person name="Koren S."/>
            <person name="Bechman K.B."/>
            <person name="Herman A."/>
            <person name="Abrahante J.E."/>
            <person name="Garbe J."/>
        </authorList>
    </citation>
    <scope>NUCLEOTIDE SEQUENCE</scope>
    <source>
        <strain evidence="13">Duluth1</strain>
        <tissue evidence="13">Whole animal</tissue>
    </source>
</reference>
<evidence type="ECO:0000256" key="2">
    <source>
        <dbReference type="ARBA" id="ARBA00004572"/>
    </source>
</evidence>
<dbReference type="GO" id="GO:0005778">
    <property type="term" value="C:peroxisomal membrane"/>
    <property type="evidence" value="ECO:0007669"/>
    <property type="project" value="UniProtKB-SubCell"/>
</dbReference>
<organism evidence="13 14">
    <name type="scientific">Dreissena polymorpha</name>
    <name type="common">Zebra mussel</name>
    <name type="synonym">Mytilus polymorpha</name>
    <dbReference type="NCBI Taxonomy" id="45954"/>
    <lineage>
        <taxon>Eukaryota</taxon>
        <taxon>Metazoa</taxon>
        <taxon>Spiralia</taxon>
        <taxon>Lophotrochozoa</taxon>
        <taxon>Mollusca</taxon>
        <taxon>Bivalvia</taxon>
        <taxon>Autobranchia</taxon>
        <taxon>Heteroconchia</taxon>
        <taxon>Euheterodonta</taxon>
        <taxon>Imparidentia</taxon>
        <taxon>Neoheterodontei</taxon>
        <taxon>Myida</taxon>
        <taxon>Dreissenoidea</taxon>
        <taxon>Dreissenidae</taxon>
        <taxon>Dreissena</taxon>
    </lineage>
</organism>
<keyword evidence="4 12" id="KW-0812">Transmembrane</keyword>
<dbReference type="GO" id="GO:0005741">
    <property type="term" value="C:mitochondrial outer membrane"/>
    <property type="evidence" value="ECO:0007669"/>
    <property type="project" value="UniProtKB-SubCell"/>
</dbReference>
<dbReference type="InterPro" id="IPR028058">
    <property type="entry name" value="Fis1_TPR_N"/>
</dbReference>
<keyword evidence="10" id="KW-0576">Peroxisome</keyword>
<dbReference type="AlphaFoldDB" id="A0A9D4FW26"/>
<dbReference type="PANTHER" id="PTHR13247">
    <property type="entry name" value="TETRATRICOPEPTIDE REPEAT PROTEIN 11 TPR REPEAT PROTEIN 11"/>
    <property type="match status" value="1"/>
</dbReference>
<keyword evidence="8 11" id="KW-0496">Mitochondrion</keyword>
<evidence type="ECO:0000256" key="7">
    <source>
        <dbReference type="ARBA" id="ARBA00022989"/>
    </source>
</evidence>
<dbReference type="Proteomes" id="UP000828390">
    <property type="component" value="Unassembled WGS sequence"/>
</dbReference>
<dbReference type="InterPro" id="IPR011990">
    <property type="entry name" value="TPR-like_helical_dom_sf"/>
</dbReference>
<name>A0A9D4FW26_DREPO</name>
<evidence type="ECO:0000256" key="1">
    <source>
        <dbReference type="ARBA" id="ARBA00004549"/>
    </source>
</evidence>
<sequence length="150" mass="17017">MDVILNDIVDANDLRKFRHQYEEQCGRGVPSEKAQFEYSICLVRSRGEQEIKHGIALLEDLFKRTHDPGTRRDCLYYLTLANTRIKNYEQALTFSDAFLKIEPMNRQVKDLQHYAKIQLRKEGLTGMAIVGGAALALGGLIGLGVHLARK</sequence>
<evidence type="ECO:0000256" key="9">
    <source>
        <dbReference type="ARBA" id="ARBA00023136"/>
    </source>
</evidence>
<evidence type="ECO:0000256" key="5">
    <source>
        <dbReference type="ARBA" id="ARBA00022703"/>
    </source>
</evidence>
<dbReference type="InterPro" id="IPR016543">
    <property type="entry name" value="Fis1"/>
</dbReference>
<dbReference type="PANTHER" id="PTHR13247:SF0">
    <property type="entry name" value="MITOCHONDRIAL FISSION 1 PROTEIN"/>
    <property type="match status" value="1"/>
</dbReference>
<comment type="function">
    <text evidence="11">Involved in the fragmentation of the mitochondrial network and its perinuclear clustering.</text>
</comment>
<dbReference type="Gene3D" id="1.25.40.10">
    <property type="entry name" value="Tetratricopeptide repeat domain"/>
    <property type="match status" value="1"/>
</dbReference>
<keyword evidence="9 11" id="KW-0472">Membrane</keyword>
<keyword evidence="7 12" id="KW-1133">Transmembrane helix</keyword>
<evidence type="ECO:0000256" key="4">
    <source>
        <dbReference type="ARBA" id="ARBA00022692"/>
    </source>
</evidence>
<evidence type="ECO:0000256" key="8">
    <source>
        <dbReference type="ARBA" id="ARBA00023128"/>
    </source>
</evidence>
<dbReference type="Pfam" id="PF14852">
    <property type="entry name" value="Fis1_TPR_N"/>
    <property type="match status" value="1"/>
</dbReference>
<dbReference type="CDD" id="cd12212">
    <property type="entry name" value="Fis1"/>
    <property type="match status" value="1"/>
</dbReference>
<proteinExistence type="inferred from homology"/>
<accession>A0A9D4FW26</accession>
<dbReference type="InterPro" id="IPR033745">
    <property type="entry name" value="Fis1_cytosol"/>
</dbReference>
<evidence type="ECO:0000313" key="13">
    <source>
        <dbReference type="EMBL" id="KAH3804131.1"/>
    </source>
</evidence>
<comment type="subcellular location">
    <subcellularLocation>
        <location evidence="2">Mitochondrion outer membrane</location>
        <topology evidence="2">Single-pass membrane protein</topology>
    </subcellularLocation>
    <subcellularLocation>
        <location evidence="1">Peroxisome membrane</location>
        <topology evidence="1">Single-pass membrane protein</topology>
    </subcellularLocation>
</comment>
<comment type="domain">
    <text evidence="11">The C-terminus is required for mitochondrial localization, while the N-terminus is necessary for mitochondrial fission.</text>
</comment>
<evidence type="ECO:0000256" key="10">
    <source>
        <dbReference type="ARBA" id="ARBA00023140"/>
    </source>
</evidence>
<evidence type="ECO:0000256" key="3">
    <source>
        <dbReference type="ARBA" id="ARBA00008937"/>
    </source>
</evidence>
<dbReference type="SUPFAM" id="SSF48452">
    <property type="entry name" value="TPR-like"/>
    <property type="match status" value="1"/>
</dbReference>
<dbReference type="GO" id="GO:0043653">
    <property type="term" value="P:mitochondrial fragmentation involved in apoptotic process"/>
    <property type="evidence" value="ECO:0007669"/>
    <property type="project" value="TreeGrafter"/>
</dbReference>
<dbReference type="GO" id="GO:0000266">
    <property type="term" value="P:mitochondrial fission"/>
    <property type="evidence" value="ECO:0007669"/>
    <property type="project" value="UniProtKB-UniRule"/>
</dbReference>
<dbReference type="FunFam" id="1.25.40.10:FF:000147">
    <property type="entry name" value="Mitochondrial fission 1 protein"/>
    <property type="match status" value="1"/>
</dbReference>
<evidence type="ECO:0000256" key="12">
    <source>
        <dbReference type="SAM" id="Phobius"/>
    </source>
</evidence>
<dbReference type="OrthoDB" id="421154at2759"/>
<evidence type="ECO:0000256" key="6">
    <source>
        <dbReference type="ARBA" id="ARBA00022787"/>
    </source>
</evidence>
<gene>
    <name evidence="13" type="ORF">DPMN_132413</name>
</gene>
<dbReference type="Pfam" id="PF14853">
    <property type="entry name" value="Fis1_TPR_C"/>
    <property type="match status" value="1"/>
</dbReference>
<keyword evidence="14" id="KW-1185">Reference proteome</keyword>
<dbReference type="PIRSF" id="PIRSF008835">
    <property type="entry name" value="TPR_repeat_11_Fis1"/>
    <property type="match status" value="1"/>
</dbReference>
<protein>
    <recommendedName>
        <fullName evidence="11">Mitochondrial fission 1 protein</fullName>
    </recommendedName>
</protein>
<comment type="caution">
    <text evidence="13">The sequence shown here is derived from an EMBL/GenBank/DDBJ whole genome shotgun (WGS) entry which is preliminary data.</text>
</comment>
<dbReference type="GO" id="GO:0016559">
    <property type="term" value="P:peroxisome fission"/>
    <property type="evidence" value="ECO:0007669"/>
    <property type="project" value="TreeGrafter"/>
</dbReference>
<dbReference type="GO" id="GO:0000422">
    <property type="term" value="P:autophagy of mitochondrion"/>
    <property type="evidence" value="ECO:0007669"/>
    <property type="project" value="TreeGrafter"/>
</dbReference>
<comment type="similarity">
    <text evidence="3 11">Belongs to the FIS1 family.</text>
</comment>
<keyword evidence="6 11" id="KW-1000">Mitochondrion outer membrane</keyword>
<reference evidence="13" key="1">
    <citation type="journal article" date="2019" name="bioRxiv">
        <title>The Genome of the Zebra Mussel, Dreissena polymorpha: A Resource for Invasive Species Research.</title>
        <authorList>
            <person name="McCartney M.A."/>
            <person name="Auch B."/>
            <person name="Kono T."/>
            <person name="Mallez S."/>
            <person name="Zhang Y."/>
            <person name="Obille A."/>
            <person name="Becker A."/>
            <person name="Abrahante J.E."/>
            <person name="Garbe J."/>
            <person name="Badalamenti J.P."/>
            <person name="Herman A."/>
            <person name="Mangelson H."/>
            <person name="Liachko I."/>
            <person name="Sullivan S."/>
            <person name="Sone E.D."/>
            <person name="Koren S."/>
            <person name="Silverstein K.A.T."/>
            <person name="Beckman K.B."/>
            <person name="Gohl D.M."/>
        </authorList>
    </citation>
    <scope>NUCLEOTIDE SEQUENCE</scope>
    <source>
        <strain evidence="13">Duluth1</strain>
        <tissue evidence="13">Whole animal</tissue>
    </source>
</reference>
<evidence type="ECO:0000313" key="14">
    <source>
        <dbReference type="Proteomes" id="UP000828390"/>
    </source>
</evidence>